<organism evidence="2 3">
    <name type="scientific">Ambrosiozyma monospora</name>
    <name type="common">Yeast</name>
    <name type="synonym">Endomycopsis monosporus</name>
    <dbReference type="NCBI Taxonomy" id="43982"/>
    <lineage>
        <taxon>Eukaryota</taxon>
        <taxon>Fungi</taxon>
        <taxon>Dikarya</taxon>
        <taxon>Ascomycota</taxon>
        <taxon>Saccharomycotina</taxon>
        <taxon>Pichiomycetes</taxon>
        <taxon>Pichiales</taxon>
        <taxon>Pichiaceae</taxon>
        <taxon>Ambrosiozyma</taxon>
    </lineage>
</organism>
<feature type="transmembrane region" description="Helical" evidence="1">
    <location>
        <begin position="383"/>
        <end position="404"/>
    </location>
</feature>
<keyword evidence="1" id="KW-1133">Transmembrane helix</keyword>
<keyword evidence="1" id="KW-0812">Transmembrane</keyword>
<dbReference type="SUPFAM" id="SSF103481">
    <property type="entry name" value="Multidrug resistance efflux transporter EmrE"/>
    <property type="match status" value="2"/>
</dbReference>
<sequence length="464" mass="52133">MSIELNPPSAYDSLSASFRRSSTVERQSLNSIPLTVPKKDPHSHETGFSYVKIIFVILLFLLSLVSFVVQTETTSYVYSIGFKEPVLLLLLTHGSWWMLWPIQFIFNGSYKTVRRYIRHKKGYEEVNDPKKWKGWRRSFASSVKAQHKNILQIAELTAEANLKDFTYQFGGTHSFRRYIQFFKSRAIRYMWLSTLILCVVLNIAGSTWYISMGLSTPSDVTAIYNSSAFTAYVFAIPILHEKFSWIKVSAVLTAVAGVFIVAYSGKDDEAAEYPHRLLGNIIILIGAILYGLYEVIYKKKCCPPSSEVSARRQASFSNFSMCLIGINTFLILCVPAFFIHVFGIYKFDIPSDGTIWFYVIISLLANMIFSVSFLALMSLTSPVLSSVASLVTILIVGIADYILWGSESNFMQMIGYALVMGGFGLLTYASWNEISEEDKDDQAIETDTESIISNASNASNSGTM</sequence>
<comment type="caution">
    <text evidence="2">The sequence shown here is derived from an EMBL/GenBank/DDBJ whole genome shotgun (WGS) entry which is preliminary data.</text>
</comment>
<feature type="transmembrane region" description="Helical" evidence="1">
    <location>
        <begin position="410"/>
        <end position="429"/>
    </location>
</feature>
<keyword evidence="1" id="KW-0472">Membrane</keyword>
<dbReference type="AlphaFoldDB" id="A0A9W7DBN6"/>
<dbReference type="InterPro" id="IPR037185">
    <property type="entry name" value="EmrE-like"/>
</dbReference>
<protein>
    <submittedName>
        <fullName evidence="2">Unnamed protein product</fullName>
    </submittedName>
</protein>
<evidence type="ECO:0000313" key="3">
    <source>
        <dbReference type="Proteomes" id="UP001165063"/>
    </source>
</evidence>
<feature type="transmembrane region" description="Helical" evidence="1">
    <location>
        <begin position="89"/>
        <end position="110"/>
    </location>
</feature>
<feature type="transmembrane region" description="Helical" evidence="1">
    <location>
        <begin position="186"/>
        <end position="210"/>
    </location>
</feature>
<dbReference type="Proteomes" id="UP001165063">
    <property type="component" value="Unassembled WGS sequence"/>
</dbReference>
<reference evidence="2" key="1">
    <citation type="submission" date="2023-04" db="EMBL/GenBank/DDBJ databases">
        <title>Ambrosiozyma monospora NBRC 1965.</title>
        <authorList>
            <person name="Ichikawa N."/>
            <person name="Sato H."/>
            <person name="Tonouchi N."/>
        </authorList>
    </citation>
    <scope>NUCLEOTIDE SEQUENCE</scope>
    <source>
        <strain evidence="2">NBRC 1965</strain>
    </source>
</reference>
<gene>
    <name evidence="2" type="ORF">Amon01_000035100</name>
</gene>
<dbReference type="InterPro" id="IPR026505">
    <property type="entry name" value="Solute_c_fam_35_mem_F3/F4"/>
</dbReference>
<dbReference type="OrthoDB" id="10062838at2759"/>
<feature type="transmembrane region" description="Helical" evidence="1">
    <location>
        <begin position="318"/>
        <end position="343"/>
    </location>
</feature>
<keyword evidence="3" id="KW-1185">Reference proteome</keyword>
<feature type="transmembrane region" description="Helical" evidence="1">
    <location>
        <begin position="48"/>
        <end position="69"/>
    </location>
</feature>
<dbReference type="PANTHER" id="PTHR19346:SF4">
    <property type="entry name" value="SUGAR PHOSPHATE TRANSPORTER DOMAIN-CONTAINING PROTEIN"/>
    <property type="match status" value="1"/>
</dbReference>
<feature type="transmembrane region" description="Helical" evidence="1">
    <location>
        <begin position="246"/>
        <end position="265"/>
    </location>
</feature>
<evidence type="ECO:0000256" key="1">
    <source>
        <dbReference type="SAM" id="Phobius"/>
    </source>
</evidence>
<dbReference type="PANTHER" id="PTHR19346">
    <property type="entry name" value="SUGAR PHOSPHATE TRANSPORTER DOMAIN-CONTAINING PROTEIN"/>
    <property type="match status" value="1"/>
</dbReference>
<feature type="transmembrane region" description="Helical" evidence="1">
    <location>
        <begin position="277"/>
        <end position="297"/>
    </location>
</feature>
<accession>A0A9W7DBN6</accession>
<dbReference type="EMBL" id="BSXU01000098">
    <property type="protein sequence ID" value="GMG19292.1"/>
    <property type="molecule type" value="Genomic_DNA"/>
</dbReference>
<evidence type="ECO:0000313" key="2">
    <source>
        <dbReference type="EMBL" id="GMG19292.1"/>
    </source>
</evidence>
<feature type="transmembrane region" description="Helical" evidence="1">
    <location>
        <begin position="222"/>
        <end position="239"/>
    </location>
</feature>
<proteinExistence type="predicted"/>
<feature type="transmembrane region" description="Helical" evidence="1">
    <location>
        <begin position="355"/>
        <end position="376"/>
    </location>
</feature>
<name>A0A9W7DBN6_AMBMO</name>